<dbReference type="GO" id="GO:0016020">
    <property type="term" value="C:membrane"/>
    <property type="evidence" value="ECO:0007669"/>
    <property type="project" value="UniProtKB-SubCell"/>
</dbReference>
<protein>
    <recommendedName>
        <fullName evidence="9">Major facilitator superfamily (MFS) profile domain-containing protein</fullName>
    </recommendedName>
</protein>
<dbReference type="CDD" id="cd06174">
    <property type="entry name" value="MFS"/>
    <property type="match status" value="1"/>
</dbReference>
<dbReference type="OrthoDB" id="3026777at2759"/>
<dbReference type="KEGG" id="sapo:SAPIO_CDS1194"/>
<dbReference type="EMBL" id="JOWA01000044">
    <property type="protein sequence ID" value="KEZ46280.1"/>
    <property type="molecule type" value="Genomic_DNA"/>
</dbReference>
<dbReference type="PANTHER" id="PTHR23507">
    <property type="entry name" value="ZGC:174356"/>
    <property type="match status" value="1"/>
</dbReference>
<evidence type="ECO:0000256" key="2">
    <source>
        <dbReference type="ARBA" id="ARBA00022692"/>
    </source>
</evidence>
<keyword evidence="3 6" id="KW-1133">Transmembrane helix</keyword>
<proteinExistence type="predicted"/>
<feature type="transmembrane region" description="Helical" evidence="6">
    <location>
        <begin position="330"/>
        <end position="350"/>
    </location>
</feature>
<dbReference type="SUPFAM" id="SSF103473">
    <property type="entry name" value="MFS general substrate transporter"/>
    <property type="match status" value="1"/>
</dbReference>
<feature type="transmembrane region" description="Helical" evidence="6">
    <location>
        <begin position="371"/>
        <end position="389"/>
    </location>
</feature>
<dbReference type="PANTHER" id="PTHR23507:SF1">
    <property type="entry name" value="FI18259P1-RELATED"/>
    <property type="match status" value="1"/>
</dbReference>
<keyword evidence="8" id="KW-1185">Reference proteome</keyword>
<keyword evidence="4 6" id="KW-0472">Membrane</keyword>
<feature type="transmembrane region" description="Helical" evidence="6">
    <location>
        <begin position="220"/>
        <end position="243"/>
    </location>
</feature>
<keyword evidence="2 6" id="KW-0812">Transmembrane</keyword>
<dbReference type="AlphaFoldDB" id="A0A084GG18"/>
<name>A0A084GG18_PSEDA</name>
<feature type="transmembrane region" description="Helical" evidence="6">
    <location>
        <begin position="38"/>
        <end position="58"/>
    </location>
</feature>
<evidence type="ECO:0000313" key="8">
    <source>
        <dbReference type="Proteomes" id="UP000028545"/>
    </source>
</evidence>
<gene>
    <name evidence="7" type="ORF">SAPIO_CDS1194</name>
</gene>
<dbReference type="OMA" id="FDWPLAK"/>
<evidence type="ECO:0000256" key="3">
    <source>
        <dbReference type="ARBA" id="ARBA00022989"/>
    </source>
</evidence>
<dbReference type="GeneID" id="27720266"/>
<feature type="transmembrane region" description="Helical" evidence="6">
    <location>
        <begin position="428"/>
        <end position="451"/>
    </location>
</feature>
<feature type="region of interest" description="Disordered" evidence="5">
    <location>
        <begin position="1"/>
        <end position="32"/>
    </location>
</feature>
<dbReference type="RefSeq" id="XP_016646079.1">
    <property type="nucleotide sequence ID" value="XM_016784524.1"/>
</dbReference>
<dbReference type="VEuPathDB" id="FungiDB:SAPIO_CDS1194"/>
<reference evidence="7 8" key="1">
    <citation type="journal article" date="2014" name="Genome Announc.">
        <title>Draft genome sequence of the pathogenic fungus Scedosporium apiospermum.</title>
        <authorList>
            <person name="Vandeputte P."/>
            <person name="Ghamrawi S."/>
            <person name="Rechenmann M."/>
            <person name="Iltis A."/>
            <person name="Giraud S."/>
            <person name="Fleury M."/>
            <person name="Thornton C."/>
            <person name="Delhaes L."/>
            <person name="Meyer W."/>
            <person name="Papon N."/>
            <person name="Bouchara J.P."/>
        </authorList>
    </citation>
    <scope>NUCLEOTIDE SEQUENCE [LARGE SCALE GENOMIC DNA]</scope>
    <source>
        <strain evidence="7 8">IHEM 14462</strain>
    </source>
</reference>
<feature type="transmembrane region" description="Helical" evidence="6">
    <location>
        <begin position="286"/>
        <end position="310"/>
    </location>
</feature>
<dbReference type="Pfam" id="PF07690">
    <property type="entry name" value="MFS_1"/>
    <property type="match status" value="1"/>
</dbReference>
<feature type="transmembrane region" description="Helical" evidence="6">
    <location>
        <begin position="395"/>
        <end position="416"/>
    </location>
</feature>
<evidence type="ECO:0000256" key="5">
    <source>
        <dbReference type="SAM" id="MobiDB-lite"/>
    </source>
</evidence>
<feature type="transmembrane region" description="Helical" evidence="6">
    <location>
        <begin position="128"/>
        <end position="147"/>
    </location>
</feature>
<feature type="transmembrane region" description="Helical" evidence="6">
    <location>
        <begin position="463"/>
        <end position="483"/>
    </location>
</feature>
<dbReference type="HOGENOM" id="CLU_013756_0_0_1"/>
<dbReference type="Gene3D" id="1.20.1250.20">
    <property type="entry name" value="MFS general substrate transporter like domains"/>
    <property type="match status" value="1"/>
</dbReference>
<evidence type="ECO:0008006" key="9">
    <source>
        <dbReference type="Google" id="ProtNLM"/>
    </source>
</evidence>
<evidence type="ECO:0000256" key="1">
    <source>
        <dbReference type="ARBA" id="ARBA00004141"/>
    </source>
</evidence>
<sequence>MTLDSSPADQSRPLLGERQSDSTANADHRHPIPPRPSVTILVTGLVFVLTAGIALPALPILRILEDLICRKYLGISDGAIDEQQCKGSDIQSKLSYVMAIQSMLEALPGLFLALPYGILADRIGRRPVLGLSVFGMSLALAWMLLILRSPQLFPDVRLIWTSTAFHAIGGGLNVLMAMIYSMIADTEASEKLAGSFFMSIVASLIAELLSIAVASRLMRTSPWIPCVMGLGLFIAGGICVTFLPETLKQATGPESAISKSDGDISITSFLKSRLSQSTRELAESAAVLHCYPVVALLITFLLTGFVARALSFGAQYLSKSLGWSLADAGMLMSLQVVMNIALYVAILPGCSRLLQSPSMPFKLEPVTRDFFLARMSFVFLFIGSILLAWPSSKTVILGLVVFTCGLGFSTLCRVVITSMIEPRQTGRLYTLISVLDSGSRLAAGPVLAWLFKTGLDLGDAWVGLPYLGVAFLCFLAMGLAFSVQHSDLLTHRHNDATQILDSPEDTA</sequence>
<feature type="transmembrane region" description="Helical" evidence="6">
    <location>
        <begin position="192"/>
        <end position="214"/>
    </location>
</feature>
<accession>A0A084GG18</accession>
<dbReference type="Proteomes" id="UP000028545">
    <property type="component" value="Unassembled WGS sequence"/>
</dbReference>
<evidence type="ECO:0000256" key="4">
    <source>
        <dbReference type="ARBA" id="ARBA00023136"/>
    </source>
</evidence>
<comment type="subcellular location">
    <subcellularLocation>
        <location evidence="1">Membrane</location>
        <topology evidence="1">Multi-pass membrane protein</topology>
    </subcellularLocation>
</comment>
<feature type="transmembrane region" description="Helical" evidence="6">
    <location>
        <begin position="159"/>
        <end position="180"/>
    </location>
</feature>
<evidence type="ECO:0000313" key="7">
    <source>
        <dbReference type="EMBL" id="KEZ46280.1"/>
    </source>
</evidence>
<evidence type="ECO:0000256" key="6">
    <source>
        <dbReference type="SAM" id="Phobius"/>
    </source>
</evidence>
<dbReference type="InterPro" id="IPR036259">
    <property type="entry name" value="MFS_trans_sf"/>
</dbReference>
<dbReference type="GO" id="GO:0022857">
    <property type="term" value="F:transmembrane transporter activity"/>
    <property type="evidence" value="ECO:0007669"/>
    <property type="project" value="InterPro"/>
</dbReference>
<comment type="caution">
    <text evidence="7">The sequence shown here is derived from an EMBL/GenBank/DDBJ whole genome shotgun (WGS) entry which is preliminary data.</text>
</comment>
<dbReference type="InterPro" id="IPR011701">
    <property type="entry name" value="MFS"/>
</dbReference>
<organism evidence="7 8">
    <name type="scientific">Pseudallescheria apiosperma</name>
    <name type="common">Scedosporium apiospermum</name>
    <dbReference type="NCBI Taxonomy" id="563466"/>
    <lineage>
        <taxon>Eukaryota</taxon>
        <taxon>Fungi</taxon>
        <taxon>Dikarya</taxon>
        <taxon>Ascomycota</taxon>
        <taxon>Pezizomycotina</taxon>
        <taxon>Sordariomycetes</taxon>
        <taxon>Hypocreomycetidae</taxon>
        <taxon>Microascales</taxon>
        <taxon>Microascaceae</taxon>
        <taxon>Scedosporium</taxon>
    </lineage>
</organism>